<dbReference type="PANTHER" id="PTHR37610:SF55">
    <property type="entry name" value="RETROTRANSPOSON COPIA-LIKE N-TERMINAL DOMAIN-CONTAINING PROTEIN"/>
    <property type="match status" value="1"/>
</dbReference>
<evidence type="ECO:0000313" key="3">
    <source>
        <dbReference type="Proteomes" id="UP000515211"/>
    </source>
</evidence>
<proteinExistence type="predicted"/>
<evidence type="ECO:0000313" key="4">
    <source>
        <dbReference type="RefSeq" id="XP_052116564.1"/>
    </source>
</evidence>
<dbReference type="KEGG" id="adu:127746665"/>
<dbReference type="PANTHER" id="PTHR37610">
    <property type="entry name" value="CCHC-TYPE DOMAIN-CONTAINING PROTEIN"/>
    <property type="match status" value="1"/>
</dbReference>
<keyword evidence="3" id="KW-1185">Reference proteome</keyword>
<accession>A0A9C6TXH1</accession>
<name>A0A9C6TXH1_ARADU</name>
<reference evidence="4" key="2">
    <citation type="submission" date="2025-08" db="UniProtKB">
        <authorList>
            <consortium name="RefSeq"/>
        </authorList>
    </citation>
    <scope>IDENTIFICATION</scope>
    <source>
        <tissue evidence="4">Whole plant</tissue>
    </source>
</reference>
<protein>
    <submittedName>
        <fullName evidence="4">Uncharacterized protein LOC127746665</fullName>
    </submittedName>
</protein>
<sequence length="165" mass="18637">MANNPSSDPEVNQTPDSEFSPAELQSLVRVLSKLSNMQLSSAKSSANFLSDPSSVYYLHPALKSKNKLGFIDGTIQKPNKDDPTFIAWDKCNTYVVAWINLSLSTEIAQSVAWNEIAVDLWVDLKHMYYHGDLFKIAELEEELHTMKQGDLTITGYYTKMKAVWE</sequence>
<feature type="compositionally biased region" description="Polar residues" evidence="1">
    <location>
        <begin position="1"/>
        <end position="17"/>
    </location>
</feature>
<feature type="domain" description="Retrotransposon Copia-like N-terminal" evidence="2">
    <location>
        <begin position="60"/>
        <end position="79"/>
    </location>
</feature>
<dbReference type="Pfam" id="PF14244">
    <property type="entry name" value="Retrotran_gag_3"/>
    <property type="match status" value="1"/>
</dbReference>
<evidence type="ECO:0000256" key="1">
    <source>
        <dbReference type="SAM" id="MobiDB-lite"/>
    </source>
</evidence>
<reference evidence="3" key="1">
    <citation type="journal article" date="2016" name="Nat. Genet.">
        <title>The genome sequences of Arachis duranensis and Arachis ipaensis, the diploid ancestors of cultivated peanut.</title>
        <authorList>
            <person name="Bertioli D.J."/>
            <person name="Cannon S.B."/>
            <person name="Froenicke L."/>
            <person name="Huang G."/>
            <person name="Farmer A.D."/>
            <person name="Cannon E.K."/>
            <person name="Liu X."/>
            <person name="Gao D."/>
            <person name="Clevenger J."/>
            <person name="Dash S."/>
            <person name="Ren L."/>
            <person name="Moretzsohn M.C."/>
            <person name="Shirasawa K."/>
            <person name="Huang W."/>
            <person name="Vidigal B."/>
            <person name="Abernathy B."/>
            <person name="Chu Y."/>
            <person name="Niederhuth C.E."/>
            <person name="Umale P."/>
            <person name="Araujo A.C."/>
            <person name="Kozik A."/>
            <person name="Kim K.D."/>
            <person name="Burow M.D."/>
            <person name="Varshney R.K."/>
            <person name="Wang X."/>
            <person name="Zhang X."/>
            <person name="Barkley N."/>
            <person name="Guimaraes P.M."/>
            <person name="Isobe S."/>
            <person name="Guo B."/>
            <person name="Liao B."/>
            <person name="Stalker H.T."/>
            <person name="Schmitz R.J."/>
            <person name="Scheffler B.E."/>
            <person name="Leal-Bertioli S.C."/>
            <person name="Xun X."/>
            <person name="Jackson S.A."/>
            <person name="Michelmore R."/>
            <person name="Ozias-Akins P."/>
        </authorList>
    </citation>
    <scope>NUCLEOTIDE SEQUENCE [LARGE SCALE GENOMIC DNA]</scope>
    <source>
        <strain evidence="3">cv. V14167</strain>
    </source>
</reference>
<feature type="region of interest" description="Disordered" evidence="1">
    <location>
        <begin position="1"/>
        <end position="20"/>
    </location>
</feature>
<gene>
    <name evidence="4" type="primary">LOC127746665</name>
</gene>
<dbReference type="Proteomes" id="UP000515211">
    <property type="component" value="Chromosome 4"/>
</dbReference>
<dbReference type="GeneID" id="127746665"/>
<organism evidence="3 4">
    <name type="scientific">Arachis duranensis</name>
    <name type="common">Wild peanut</name>
    <dbReference type="NCBI Taxonomy" id="130453"/>
    <lineage>
        <taxon>Eukaryota</taxon>
        <taxon>Viridiplantae</taxon>
        <taxon>Streptophyta</taxon>
        <taxon>Embryophyta</taxon>
        <taxon>Tracheophyta</taxon>
        <taxon>Spermatophyta</taxon>
        <taxon>Magnoliopsida</taxon>
        <taxon>eudicotyledons</taxon>
        <taxon>Gunneridae</taxon>
        <taxon>Pentapetalae</taxon>
        <taxon>rosids</taxon>
        <taxon>fabids</taxon>
        <taxon>Fabales</taxon>
        <taxon>Fabaceae</taxon>
        <taxon>Papilionoideae</taxon>
        <taxon>50 kb inversion clade</taxon>
        <taxon>dalbergioids sensu lato</taxon>
        <taxon>Dalbergieae</taxon>
        <taxon>Pterocarpus clade</taxon>
        <taxon>Arachis</taxon>
    </lineage>
</organism>
<dbReference type="InterPro" id="IPR029472">
    <property type="entry name" value="Copia-like_N"/>
</dbReference>
<dbReference type="RefSeq" id="XP_052116564.1">
    <property type="nucleotide sequence ID" value="XM_052260604.1"/>
</dbReference>
<dbReference type="AlphaFoldDB" id="A0A9C6TXH1"/>
<evidence type="ECO:0000259" key="2">
    <source>
        <dbReference type="Pfam" id="PF14244"/>
    </source>
</evidence>